<evidence type="ECO:0000313" key="2">
    <source>
        <dbReference type="Proteomes" id="UP001165427"/>
    </source>
</evidence>
<name>A0AA41R0Z6_9BACT</name>
<sequence length="82" mass="8869">MKSGQCPKCGSKEVYAATDMPLKGGPFGSNSIPVSLASMAPLDNYVCVDCGLLESYVADEEKRAEIQRKWTRVTPEEGDPSQ</sequence>
<protein>
    <submittedName>
        <fullName evidence="1">Uncharacterized protein</fullName>
    </submittedName>
</protein>
<reference evidence="1" key="1">
    <citation type="submission" date="2022-04" db="EMBL/GenBank/DDBJ databases">
        <title>Desulfatitalea alkaliphila sp. nov., a novel anaerobic sulfate-reducing bacterium isolated from terrestrial mud volcano, Taman Peninsula, Russia.</title>
        <authorList>
            <person name="Khomyakova M.A."/>
            <person name="Merkel A.Y."/>
            <person name="Slobodkin A.I."/>
        </authorList>
    </citation>
    <scope>NUCLEOTIDE SEQUENCE</scope>
    <source>
        <strain evidence="1">M08but</strain>
    </source>
</reference>
<dbReference type="RefSeq" id="WP_246902937.1">
    <property type="nucleotide sequence ID" value="NZ_JALJRB010000002.1"/>
</dbReference>
<organism evidence="1 2">
    <name type="scientific">Desulfatitalea alkaliphila</name>
    <dbReference type="NCBI Taxonomy" id="2929485"/>
    <lineage>
        <taxon>Bacteria</taxon>
        <taxon>Pseudomonadati</taxon>
        <taxon>Thermodesulfobacteriota</taxon>
        <taxon>Desulfobacteria</taxon>
        <taxon>Desulfobacterales</taxon>
        <taxon>Desulfosarcinaceae</taxon>
        <taxon>Desulfatitalea</taxon>
    </lineage>
</organism>
<comment type="caution">
    <text evidence="1">The sequence shown here is derived from an EMBL/GenBank/DDBJ whole genome shotgun (WGS) entry which is preliminary data.</text>
</comment>
<gene>
    <name evidence="1" type="ORF">MRX98_03190</name>
</gene>
<keyword evidence="2" id="KW-1185">Reference proteome</keyword>
<evidence type="ECO:0000313" key="1">
    <source>
        <dbReference type="EMBL" id="MCJ8499566.1"/>
    </source>
</evidence>
<dbReference type="EMBL" id="JALJRB010000002">
    <property type="protein sequence ID" value="MCJ8499566.1"/>
    <property type="molecule type" value="Genomic_DNA"/>
</dbReference>
<proteinExistence type="predicted"/>
<dbReference type="AlphaFoldDB" id="A0AA41R0Z6"/>
<accession>A0AA41R0Z6</accession>
<dbReference type="Proteomes" id="UP001165427">
    <property type="component" value="Unassembled WGS sequence"/>
</dbReference>